<gene>
    <name evidence="1" type="ordered locus">Bcav_1237</name>
</gene>
<dbReference type="Proteomes" id="UP000007962">
    <property type="component" value="Chromosome"/>
</dbReference>
<dbReference type="eggNOG" id="COG2852">
    <property type="taxonomic scope" value="Bacteria"/>
</dbReference>
<dbReference type="Gene3D" id="3.40.960.10">
    <property type="entry name" value="VSR Endonuclease"/>
    <property type="match status" value="1"/>
</dbReference>
<evidence type="ECO:0000313" key="2">
    <source>
        <dbReference type="Proteomes" id="UP000007962"/>
    </source>
</evidence>
<accession>C5C1M9</accession>
<keyword evidence="2" id="KW-1185">Reference proteome</keyword>
<sequence>MSLPIPPCLPDGPFTLRTGEDLGLTRRQLYGRSVVIPFPGTRLRADGPVDLAARCRALALTLSERAAFSHVTALRLQNVEVPWRLDRDDRVHVVVPSPVERPQRRGVVGHVTSEGALVRLVGGLLVTTPAQTWRHLAGTLSVDELVVLGDAMTRRKHPACALDDLRPIAAGMHRRRGARRAAEALPLIRPGTDSSMETRTRLVLVRGGLPCPAVNEEQLLDSGEFLAMPDMAYPDLKVAIEYAGDVHRDPGVWRRDVEREARLRDHEWEVVTVIADHVLRRPELLVARVRRAMHAQSVRLGVALPLA</sequence>
<dbReference type="EMBL" id="CP001618">
    <property type="protein sequence ID" value="ACQ79497.1"/>
    <property type="molecule type" value="Genomic_DNA"/>
</dbReference>
<evidence type="ECO:0000313" key="1">
    <source>
        <dbReference type="EMBL" id="ACQ79497.1"/>
    </source>
</evidence>
<name>C5C1M9_BEUC1</name>
<evidence type="ECO:0008006" key="3">
    <source>
        <dbReference type="Google" id="ProtNLM"/>
    </source>
</evidence>
<dbReference type="SUPFAM" id="SSF52980">
    <property type="entry name" value="Restriction endonuclease-like"/>
    <property type="match status" value="1"/>
</dbReference>
<proteinExistence type="predicted"/>
<dbReference type="STRING" id="471853.Bcav_1237"/>
<dbReference type="KEGG" id="bcv:Bcav_1237"/>
<dbReference type="InterPro" id="IPR011335">
    <property type="entry name" value="Restrct_endonuc-II-like"/>
</dbReference>
<reference evidence="1 2" key="1">
    <citation type="journal article" date="2009" name="Stand. Genomic Sci.">
        <title>Complete genome sequence of Beutenbergia cavernae type strain (HKI 0122).</title>
        <authorList>
            <person name="Land M."/>
            <person name="Pukall R."/>
            <person name="Abt B."/>
            <person name="Goker M."/>
            <person name="Rohde M."/>
            <person name="Glavina Del Rio T."/>
            <person name="Tice H."/>
            <person name="Copeland A."/>
            <person name="Cheng J.F."/>
            <person name="Lucas S."/>
            <person name="Chen F."/>
            <person name="Nolan M."/>
            <person name="Bruce D."/>
            <person name="Goodwin L."/>
            <person name="Pitluck S."/>
            <person name="Ivanova N."/>
            <person name="Mavromatis K."/>
            <person name="Ovchinnikova G."/>
            <person name="Pati A."/>
            <person name="Chen A."/>
            <person name="Palaniappan K."/>
            <person name="Hauser L."/>
            <person name="Chang Y.J."/>
            <person name="Jefferies C.C."/>
            <person name="Saunders E."/>
            <person name="Brettin T."/>
            <person name="Detter J.C."/>
            <person name="Han C."/>
            <person name="Chain P."/>
            <person name="Bristow J."/>
            <person name="Eisen J.A."/>
            <person name="Markowitz V."/>
            <person name="Hugenholtz P."/>
            <person name="Kyrpides N.C."/>
            <person name="Klenk H.P."/>
            <person name="Lapidus A."/>
        </authorList>
    </citation>
    <scope>NUCLEOTIDE SEQUENCE [LARGE SCALE GENOMIC DNA]</scope>
    <source>
        <strain evidence="2">ATCC BAA-8 / DSM 12333 / NBRC 16432</strain>
    </source>
</reference>
<protein>
    <recommendedName>
        <fullName evidence="3">DUF559 domain-containing protein</fullName>
    </recommendedName>
</protein>
<dbReference type="HOGENOM" id="CLU_052626_5_1_11"/>
<organism evidence="1 2">
    <name type="scientific">Beutenbergia cavernae (strain ATCC BAA-8 / DSM 12333 / CCUG 43141 / JCM 11478 / NBRC 16432 / NCIMB 13614 / HKI 0122)</name>
    <dbReference type="NCBI Taxonomy" id="471853"/>
    <lineage>
        <taxon>Bacteria</taxon>
        <taxon>Bacillati</taxon>
        <taxon>Actinomycetota</taxon>
        <taxon>Actinomycetes</taxon>
        <taxon>Micrococcales</taxon>
        <taxon>Beutenbergiaceae</taxon>
        <taxon>Beutenbergia</taxon>
    </lineage>
</organism>
<dbReference type="AlphaFoldDB" id="C5C1M9"/>